<evidence type="ECO:0000256" key="2">
    <source>
        <dbReference type="SAM" id="Phobius"/>
    </source>
</evidence>
<gene>
    <name evidence="4" type="ORF">MPUS1402_LOCUS8959</name>
</gene>
<evidence type="ECO:0000313" key="4">
    <source>
        <dbReference type="EMBL" id="CAD8243894.1"/>
    </source>
</evidence>
<dbReference type="CDD" id="cd00118">
    <property type="entry name" value="LysM"/>
    <property type="match status" value="1"/>
</dbReference>
<evidence type="ECO:0000256" key="1">
    <source>
        <dbReference type="SAM" id="MobiDB-lite"/>
    </source>
</evidence>
<dbReference type="PANTHER" id="PTHR33734:SF22">
    <property type="entry name" value="MEMBRANE-BOUND LYTIC MUREIN TRANSGLYCOSYLASE D"/>
    <property type="match status" value="1"/>
</dbReference>
<dbReference type="GO" id="GO:0008932">
    <property type="term" value="F:lytic endotransglycosylase activity"/>
    <property type="evidence" value="ECO:0007669"/>
    <property type="project" value="TreeGrafter"/>
</dbReference>
<feature type="region of interest" description="Disordered" evidence="1">
    <location>
        <begin position="199"/>
        <end position="264"/>
    </location>
</feature>
<dbReference type="Pfam" id="PF01476">
    <property type="entry name" value="LysM"/>
    <property type="match status" value="1"/>
</dbReference>
<dbReference type="AlphaFoldDB" id="A0A7R9TT88"/>
<feature type="transmembrane region" description="Helical" evidence="2">
    <location>
        <begin position="169"/>
        <end position="188"/>
    </location>
</feature>
<keyword evidence="2" id="KW-0812">Transmembrane</keyword>
<dbReference type="InterPro" id="IPR036779">
    <property type="entry name" value="LysM_dom_sf"/>
</dbReference>
<feature type="compositionally biased region" description="Low complexity" evidence="1">
    <location>
        <begin position="122"/>
        <end position="147"/>
    </location>
</feature>
<dbReference type="InterPro" id="IPR018392">
    <property type="entry name" value="LysM"/>
</dbReference>
<organism evidence="4">
    <name type="scientific">Micromonas pusilla</name>
    <name type="common">Picoplanktonic green alga</name>
    <name type="synonym">Chromulina pusilla</name>
    <dbReference type="NCBI Taxonomy" id="38833"/>
    <lineage>
        <taxon>Eukaryota</taxon>
        <taxon>Viridiplantae</taxon>
        <taxon>Chlorophyta</taxon>
        <taxon>Mamiellophyceae</taxon>
        <taxon>Mamiellales</taxon>
        <taxon>Mamiellaceae</taxon>
        <taxon>Micromonas</taxon>
    </lineage>
</organism>
<feature type="compositionally biased region" description="Low complexity" evidence="1">
    <location>
        <begin position="104"/>
        <end position="113"/>
    </location>
</feature>
<dbReference type="PANTHER" id="PTHR33734">
    <property type="entry name" value="LYSM DOMAIN-CONTAINING GPI-ANCHORED PROTEIN 2"/>
    <property type="match status" value="1"/>
</dbReference>
<dbReference type="EMBL" id="HBDY01011824">
    <property type="protein sequence ID" value="CAD8243894.1"/>
    <property type="molecule type" value="Transcribed_RNA"/>
</dbReference>
<sequence>MNALTTSATTLKSVALTAKRASRGVAVSSRAATTTPRRGARLCVRAAARGGGPSVYVVQKGESLWSIAQKQNVSLEELQRVNYNALGGKDVIYPGQQIVVPGAAARGPSSGGRMPAVPAFAKPTPSSGGRSSSYAPSSSSSSSTSYSSYSSYAPSKAAALPAPRAAKNGSLVTAGAFFLALAVGIYIFKQDDVPATMRFDESQGEGYGDDQYYDEQQYNQQYDQQYDQGYGQQQQGYGQQQQQQRGEWGGAQQQGYGSPPEWNR</sequence>
<dbReference type="OMA" id="SGWDEAP"/>
<feature type="compositionally biased region" description="Low complexity" evidence="1">
    <location>
        <begin position="214"/>
        <end position="255"/>
    </location>
</feature>
<protein>
    <recommendedName>
        <fullName evidence="3">LysM domain-containing protein</fullName>
    </recommendedName>
</protein>
<dbReference type="Gene3D" id="3.10.350.10">
    <property type="entry name" value="LysM domain"/>
    <property type="match status" value="1"/>
</dbReference>
<dbReference type="PROSITE" id="PS51782">
    <property type="entry name" value="LYSM"/>
    <property type="match status" value="1"/>
</dbReference>
<evidence type="ECO:0000259" key="3">
    <source>
        <dbReference type="PROSITE" id="PS51782"/>
    </source>
</evidence>
<feature type="region of interest" description="Disordered" evidence="1">
    <location>
        <begin position="104"/>
        <end position="147"/>
    </location>
</feature>
<dbReference type="SMART" id="SM00257">
    <property type="entry name" value="LysM"/>
    <property type="match status" value="1"/>
</dbReference>
<dbReference type="SUPFAM" id="SSF54106">
    <property type="entry name" value="LysM domain"/>
    <property type="match status" value="1"/>
</dbReference>
<reference evidence="4" key="1">
    <citation type="submission" date="2021-01" db="EMBL/GenBank/DDBJ databases">
        <authorList>
            <person name="Corre E."/>
            <person name="Pelletier E."/>
            <person name="Niang G."/>
            <person name="Scheremetjew M."/>
            <person name="Finn R."/>
            <person name="Kale V."/>
            <person name="Holt S."/>
            <person name="Cochrane G."/>
            <person name="Meng A."/>
            <person name="Brown T."/>
            <person name="Cohen L."/>
        </authorList>
    </citation>
    <scope>NUCLEOTIDE SEQUENCE</scope>
    <source>
        <strain evidence="4">RCC1614</strain>
    </source>
</reference>
<keyword evidence="2" id="KW-0472">Membrane</keyword>
<keyword evidence="2" id="KW-1133">Transmembrane helix</keyword>
<feature type="domain" description="LysM" evidence="3">
    <location>
        <begin position="54"/>
        <end position="100"/>
    </location>
</feature>
<proteinExistence type="predicted"/>
<accession>A0A7R9TT88</accession>
<name>A0A7R9TT88_MICPS</name>